<dbReference type="EMBL" id="CBUH010000110">
    <property type="protein sequence ID" value="CDI42554.1"/>
    <property type="molecule type" value="Genomic_DNA"/>
</dbReference>
<evidence type="ECO:0000313" key="1">
    <source>
        <dbReference type="EMBL" id="CDI42554.1"/>
    </source>
</evidence>
<accession>U4QLU7</accession>
<proteinExistence type="predicted"/>
<name>U4QLU7_LACHE</name>
<sequence>MSKYNKTAGRSPRAVLKKEQYFKIVFDFGREQGR</sequence>
<dbReference type="Proteomes" id="UP000017243">
    <property type="component" value="Unassembled WGS sequence"/>
</dbReference>
<organism evidence="1 2">
    <name type="scientific">Lactobacillus helveticus CIRM-BIA 953</name>
    <dbReference type="NCBI Taxonomy" id="1226335"/>
    <lineage>
        <taxon>Bacteria</taxon>
        <taxon>Bacillati</taxon>
        <taxon>Bacillota</taxon>
        <taxon>Bacilli</taxon>
        <taxon>Lactobacillales</taxon>
        <taxon>Lactobacillaceae</taxon>
        <taxon>Lactobacillus</taxon>
    </lineage>
</organism>
<protein>
    <submittedName>
        <fullName evidence="1">Uncharacterized protein</fullName>
    </submittedName>
</protein>
<dbReference type="AlphaFoldDB" id="U4QLU7"/>
<gene>
    <name evidence="1" type="ORF">LHCIRMBIA953_00338</name>
</gene>
<comment type="caution">
    <text evidence="1">The sequence shown here is derived from an EMBL/GenBank/DDBJ whole genome shotgun (WGS) entry which is preliminary data.</text>
</comment>
<reference evidence="1 2" key="1">
    <citation type="submission" date="2013-09" db="EMBL/GenBank/DDBJ databases">
        <title>Draft Genome Sequence of five Lactobacillus helveticus strains CIRM-BIA 101T, 103, 104, 951 and 953 isolated from milk product.</title>
        <authorList>
            <person name="Valence F."/>
            <person name="Chuat V."/>
            <person name="Ma L."/>
            <person name="Creno S."/>
            <person name="Falentin H."/>
            <person name="Lortal S."/>
            <person name="Bizet C."/>
            <person name="Clermont D."/>
            <person name="Loux V."/>
            <person name="Bouchier C."/>
            <person name="Cousin S."/>
        </authorList>
    </citation>
    <scope>NUCLEOTIDE SEQUENCE [LARGE SCALE GENOMIC DNA]</scope>
    <source>
        <strain evidence="1 2">CIRM-BIA 953</strain>
    </source>
</reference>
<evidence type="ECO:0000313" key="2">
    <source>
        <dbReference type="Proteomes" id="UP000017243"/>
    </source>
</evidence>